<dbReference type="InterPro" id="IPR049730">
    <property type="entry name" value="SNF2/RAD54-like_C"/>
</dbReference>
<evidence type="ECO:0000256" key="4">
    <source>
        <dbReference type="ARBA" id="ARBA00022806"/>
    </source>
</evidence>
<dbReference type="Pfam" id="PF00271">
    <property type="entry name" value="Helicase_C"/>
    <property type="match status" value="1"/>
</dbReference>
<dbReference type="GO" id="GO:0000724">
    <property type="term" value="P:double-strand break repair via homologous recombination"/>
    <property type="evidence" value="ECO:0007669"/>
    <property type="project" value="TreeGrafter"/>
</dbReference>
<dbReference type="InParanoid" id="A0A409VH16"/>
<comment type="caution">
    <text evidence="11">The sequence shown here is derived from an EMBL/GenBank/DDBJ whole genome shotgun (WGS) entry which is preliminary data.</text>
</comment>
<dbReference type="InterPro" id="IPR050628">
    <property type="entry name" value="SNF2_RAD54_helicase_TF"/>
</dbReference>
<evidence type="ECO:0000256" key="1">
    <source>
        <dbReference type="ARBA" id="ARBA00007025"/>
    </source>
</evidence>
<evidence type="ECO:0000259" key="10">
    <source>
        <dbReference type="PROSITE" id="PS51194"/>
    </source>
</evidence>
<feature type="region of interest" description="Disordered" evidence="7">
    <location>
        <begin position="176"/>
        <end position="233"/>
    </location>
</feature>
<dbReference type="Gene3D" id="3.40.50.10810">
    <property type="entry name" value="Tandem AAA-ATPase domain"/>
    <property type="match status" value="1"/>
</dbReference>
<dbReference type="Pfam" id="PF00176">
    <property type="entry name" value="SNF2-rel_dom"/>
    <property type="match status" value="1"/>
</dbReference>
<keyword evidence="6" id="KW-0862">Zinc</keyword>
<dbReference type="GO" id="GO:0016787">
    <property type="term" value="F:hydrolase activity"/>
    <property type="evidence" value="ECO:0007669"/>
    <property type="project" value="UniProtKB-KW"/>
</dbReference>
<evidence type="ECO:0000256" key="5">
    <source>
        <dbReference type="ARBA" id="ARBA00022840"/>
    </source>
</evidence>
<dbReference type="InterPro" id="IPR013083">
    <property type="entry name" value="Znf_RING/FYVE/PHD"/>
</dbReference>
<evidence type="ECO:0000259" key="9">
    <source>
        <dbReference type="PROSITE" id="PS51192"/>
    </source>
</evidence>
<dbReference type="PROSITE" id="PS51194">
    <property type="entry name" value="HELICASE_CTER"/>
    <property type="match status" value="1"/>
</dbReference>
<dbReference type="CDD" id="cd18793">
    <property type="entry name" value="SF2_C_SNF"/>
    <property type="match status" value="1"/>
</dbReference>
<dbReference type="PROSITE" id="PS50089">
    <property type="entry name" value="ZF_RING_2"/>
    <property type="match status" value="1"/>
</dbReference>
<dbReference type="PANTHER" id="PTHR45626:SF16">
    <property type="entry name" value="ATP-DEPENDENT HELICASE ULS1"/>
    <property type="match status" value="1"/>
</dbReference>
<evidence type="ECO:0000256" key="7">
    <source>
        <dbReference type="SAM" id="MobiDB-lite"/>
    </source>
</evidence>
<keyword evidence="6" id="KW-0863">Zinc-finger</keyword>
<dbReference type="PANTHER" id="PTHR45626">
    <property type="entry name" value="TRANSCRIPTION TERMINATION FACTOR 2-RELATED"/>
    <property type="match status" value="1"/>
</dbReference>
<sequence>MDTAKINLFTPFDAYRAAYRNTYGTQNLLNADNSFDEIFGIEARAPVQGTPEPDLSLSLNYDLSMQQNLSDFTAPFTAAPSASEVPSSADFQLWESPFYDYPAYAPVEPPPTGDAPPFTQTDFFESNSAGERHFTEPGCSDLFLLNADLPPDSSGLPYIVNDSVGLDHIMNPPLGVAANIGDRPRQSSNGITMKSRSRARKLAKAQDAKRKSVVNNKNSRRLQKDEEDDEKALPVDRSLYSHESGYLSPADEALAGMIVQQPVDLDFADPQTVSANYLCGHYPRYIEDVQVPFPHTDLDQFALNSSTPSNFPSMTTTATPYSTHGGQTTSNVWMNGGTMGQIDRIIRRPDIGEAGPSNWSTPPSRADYVAQSTFPLESYAPLVPNYANTIHAASDAYASSGSEAYGLFPWAIGFFPTAYHSAGIPVPYTSVASFSQTLPLPSTSQGANDTLAGINQSAAAQQGKAAKTRKINAPQRKSKKTSKKSSTTLPLNAAPKTKTFRRYRRNQGYDKDIVPLPANEQLSQSKAAALEAFRASQAVQDAGRSLAVADAEFLADAFVSRAGGHKVAGGFSLNYDVETPIRPIDVGGPDQEQRLADFVTRSIENTGNGLTVKEAMKRLGLKDKRDLLPGLEVRLLSHQVIGVSWMLEREASHDRGGILADDMGLGKTVQMIATMVMNMPSPDDSVKTNLIVVPAALLQQASIFNHFFMLLVLIAPHDSGKTKLTPRQTGCSTSTSIMGRIKSRYAYRSAINTYHVLTRLSQKMADLKEIDVLITSYQTFCQDFAVPKGTPPEEEEEWLQDHGGLLYRAKFFRVIADEAQFIRNRSTRSSVSLALVKSRYRWMLTGTPVTNTLADIYGLLRFGRFRPWNDWNSFNEHIAKVQYEDAPLAGQRAQAILKPILLRRTKYSTLEGKPLLELPAKHIEIVKLQFTPDERQVYDFFEKKTKLQVNRFMREGTLMKKYVSTPGSWYSRSVITQALAVLTSCPRLLGPHPPSSTSLLPPPLGPGTSSPFITTRCNVLTMHPQAQSEDFEDPSAVLGSKAEKEFSRAKKVMGAAWANALKHKFTLRAAAAAALDFDGEADEVVGTCPNCNDMFVNDSGRVLTCGHEICFDCTLDLSNSPPAHDGIFGYGSEKENMAAEKEYEAAAAKGYRPCPTCKKMMDMKSPDKVFKASAFEPTDEELSNHIREKKQAKRDAWRRKRSPSPIVIDIPDVLDDSDDDLPEVGAIFSTPLKKQRQKLAAKKAGRDEEMIDMSDDDSPSRPKKRKSLGGNSDDDLDDAFSQGKRRKSGGGRVVSGSKGKGKEKEGSDPSEAVLATWRRGDDDFAPSSKMVQLIELLKEWDSTGDKTICYSQWTSMLDLIEKMFSRHGIRSLRFDGKMDKLERDATLAAFKQHGGPKVILISTKCGSVGLNLVSANRIVNMDLSWNYAAEAQAYDRCHRIGQEKEVYVKRLVVEDTIEDRMLQLQDVKTGLAEAALGEGSGTNLHKLSVKDIKYLFGFNKDNKPNGDEAANNTRIDDFYNQGGARSL</sequence>
<feature type="region of interest" description="Disordered" evidence="7">
    <location>
        <begin position="1178"/>
        <end position="1201"/>
    </location>
</feature>
<organism evidence="11 12">
    <name type="scientific">Gymnopilus dilepis</name>
    <dbReference type="NCBI Taxonomy" id="231916"/>
    <lineage>
        <taxon>Eukaryota</taxon>
        <taxon>Fungi</taxon>
        <taxon>Dikarya</taxon>
        <taxon>Basidiomycota</taxon>
        <taxon>Agaricomycotina</taxon>
        <taxon>Agaricomycetes</taxon>
        <taxon>Agaricomycetidae</taxon>
        <taxon>Agaricales</taxon>
        <taxon>Agaricineae</taxon>
        <taxon>Hymenogastraceae</taxon>
        <taxon>Gymnopilus</taxon>
    </lineage>
</organism>
<proteinExistence type="inferred from homology"/>
<feature type="compositionally biased region" description="Basic residues" evidence="7">
    <location>
        <begin position="1233"/>
        <end position="1243"/>
    </location>
</feature>
<feature type="domain" description="Helicase C-terminal" evidence="10">
    <location>
        <begin position="1332"/>
        <end position="1488"/>
    </location>
</feature>
<dbReference type="SMART" id="SM00490">
    <property type="entry name" value="HELICc"/>
    <property type="match status" value="1"/>
</dbReference>
<protein>
    <submittedName>
        <fullName evidence="11">Uncharacterized protein</fullName>
    </submittedName>
</protein>
<dbReference type="InterPro" id="IPR038718">
    <property type="entry name" value="SNF2-like_sf"/>
</dbReference>
<evidence type="ECO:0000313" key="11">
    <source>
        <dbReference type="EMBL" id="PPQ65547.1"/>
    </source>
</evidence>
<comment type="similarity">
    <text evidence="1">Belongs to the SNF2/RAD54 helicase family.</text>
</comment>
<feature type="domain" description="RING-type" evidence="8">
    <location>
        <begin position="1088"/>
        <end position="1158"/>
    </location>
</feature>
<evidence type="ECO:0000259" key="8">
    <source>
        <dbReference type="PROSITE" id="PS50089"/>
    </source>
</evidence>
<dbReference type="STRING" id="231916.A0A409VH16"/>
<keyword evidence="12" id="KW-1185">Reference proteome</keyword>
<dbReference type="GO" id="GO:0005737">
    <property type="term" value="C:cytoplasm"/>
    <property type="evidence" value="ECO:0007669"/>
    <property type="project" value="TreeGrafter"/>
</dbReference>
<evidence type="ECO:0000256" key="3">
    <source>
        <dbReference type="ARBA" id="ARBA00022801"/>
    </source>
</evidence>
<feature type="region of interest" description="Disordered" evidence="7">
    <location>
        <begin position="1233"/>
        <end position="1312"/>
    </location>
</feature>
<feature type="region of interest" description="Disordered" evidence="7">
    <location>
        <begin position="457"/>
        <end position="502"/>
    </location>
</feature>
<feature type="compositionally biased region" description="Basic residues" evidence="7">
    <location>
        <begin position="1187"/>
        <end position="1201"/>
    </location>
</feature>
<keyword evidence="4" id="KW-0347">Helicase</keyword>
<dbReference type="Gene3D" id="3.30.40.10">
    <property type="entry name" value="Zinc/RING finger domain, C3HC4 (zinc finger)"/>
    <property type="match status" value="1"/>
</dbReference>
<dbReference type="InterPro" id="IPR027417">
    <property type="entry name" value="P-loop_NTPase"/>
</dbReference>
<dbReference type="InterPro" id="IPR014001">
    <property type="entry name" value="Helicase_ATP-bd"/>
</dbReference>
<gene>
    <name evidence="11" type="ORF">CVT26_000504</name>
</gene>
<name>A0A409VH16_9AGAR</name>
<dbReference type="Gene3D" id="3.40.50.300">
    <property type="entry name" value="P-loop containing nucleotide triphosphate hydrolases"/>
    <property type="match status" value="1"/>
</dbReference>
<evidence type="ECO:0000313" key="12">
    <source>
        <dbReference type="Proteomes" id="UP000284706"/>
    </source>
</evidence>
<dbReference type="GO" id="GO:0008270">
    <property type="term" value="F:zinc ion binding"/>
    <property type="evidence" value="ECO:0007669"/>
    <property type="project" value="UniProtKB-KW"/>
</dbReference>
<keyword evidence="3" id="KW-0378">Hydrolase</keyword>
<reference evidence="11 12" key="1">
    <citation type="journal article" date="2018" name="Evol. Lett.">
        <title>Horizontal gene cluster transfer increased hallucinogenic mushroom diversity.</title>
        <authorList>
            <person name="Reynolds H.T."/>
            <person name="Vijayakumar V."/>
            <person name="Gluck-Thaler E."/>
            <person name="Korotkin H.B."/>
            <person name="Matheny P.B."/>
            <person name="Slot J.C."/>
        </authorList>
    </citation>
    <scope>NUCLEOTIDE SEQUENCE [LARGE SCALE GENOMIC DNA]</scope>
    <source>
        <strain evidence="11 12">SRW20</strain>
    </source>
</reference>
<dbReference type="CDD" id="cd18008">
    <property type="entry name" value="DEXDc_SHPRH-like"/>
    <property type="match status" value="1"/>
</dbReference>
<dbReference type="OrthoDB" id="423559at2759"/>
<dbReference type="SMART" id="SM00184">
    <property type="entry name" value="RING"/>
    <property type="match status" value="1"/>
</dbReference>
<dbReference type="InterPro" id="IPR000330">
    <property type="entry name" value="SNF2_N"/>
</dbReference>
<feature type="compositionally biased region" description="Basic residues" evidence="7">
    <location>
        <begin position="466"/>
        <end position="483"/>
    </location>
</feature>
<dbReference type="GO" id="GO:0004386">
    <property type="term" value="F:helicase activity"/>
    <property type="evidence" value="ECO:0007669"/>
    <property type="project" value="UniProtKB-KW"/>
</dbReference>
<dbReference type="PROSITE" id="PS51192">
    <property type="entry name" value="HELICASE_ATP_BIND_1"/>
    <property type="match status" value="1"/>
</dbReference>
<evidence type="ECO:0000256" key="2">
    <source>
        <dbReference type="ARBA" id="ARBA00022741"/>
    </source>
</evidence>
<dbReference type="GO" id="GO:0005524">
    <property type="term" value="F:ATP binding"/>
    <property type="evidence" value="ECO:0007669"/>
    <property type="project" value="UniProtKB-KW"/>
</dbReference>
<dbReference type="InterPro" id="IPR001841">
    <property type="entry name" value="Znf_RING"/>
</dbReference>
<keyword evidence="2" id="KW-0547">Nucleotide-binding</keyword>
<keyword evidence="6" id="KW-0479">Metal-binding</keyword>
<dbReference type="SUPFAM" id="SSF52540">
    <property type="entry name" value="P-loop containing nucleoside triphosphate hydrolases"/>
    <property type="match status" value="2"/>
</dbReference>
<dbReference type="SMART" id="SM00487">
    <property type="entry name" value="DEXDc"/>
    <property type="match status" value="1"/>
</dbReference>
<dbReference type="GO" id="GO:0005634">
    <property type="term" value="C:nucleus"/>
    <property type="evidence" value="ECO:0007669"/>
    <property type="project" value="TreeGrafter"/>
</dbReference>
<dbReference type="Proteomes" id="UP000284706">
    <property type="component" value="Unassembled WGS sequence"/>
</dbReference>
<accession>A0A409VH16</accession>
<dbReference type="InterPro" id="IPR001650">
    <property type="entry name" value="Helicase_C-like"/>
</dbReference>
<evidence type="ECO:0000256" key="6">
    <source>
        <dbReference type="PROSITE-ProRule" id="PRU00175"/>
    </source>
</evidence>
<dbReference type="GO" id="GO:0008094">
    <property type="term" value="F:ATP-dependent activity, acting on DNA"/>
    <property type="evidence" value="ECO:0007669"/>
    <property type="project" value="TreeGrafter"/>
</dbReference>
<keyword evidence="5" id="KW-0067">ATP-binding</keyword>
<feature type="domain" description="Helicase ATP-binding" evidence="9">
    <location>
        <begin position="648"/>
        <end position="866"/>
    </location>
</feature>
<dbReference type="EMBL" id="NHYE01005651">
    <property type="protein sequence ID" value="PPQ65547.1"/>
    <property type="molecule type" value="Genomic_DNA"/>
</dbReference>